<dbReference type="Proteomes" id="UP001161691">
    <property type="component" value="Unassembled WGS sequence"/>
</dbReference>
<reference evidence="2" key="1">
    <citation type="submission" date="2023-04" db="EMBL/GenBank/DDBJ databases">
        <title>Comparative genomic analysis of Cohnella hashimotonis sp. nov., isolated from the International Space Station.</title>
        <authorList>
            <person name="Venkateswaran K."/>
            <person name="Simpson A."/>
        </authorList>
    </citation>
    <scope>NUCLEOTIDE SEQUENCE</scope>
    <source>
        <strain evidence="2">F6_2S_P_1</strain>
    </source>
</reference>
<sequence length="146" mass="16501">MVDQTKTEQKLGSVLVTKGIKRITGLACINLPVRNVEVSAEWYVENLGVILLREPMRFDQNANAIIQLGENGPSVLMHEEQELIPLHFTRHGKPAPIFELRTDDAEAFYTQLLENEVTVSNRHDNLPCGKYFHVHDPDGNVITIVE</sequence>
<dbReference type="EMBL" id="JAGRPV010000001">
    <property type="protein sequence ID" value="MDI4645815.1"/>
    <property type="molecule type" value="Genomic_DNA"/>
</dbReference>
<dbReference type="Pfam" id="PF00903">
    <property type="entry name" value="Glyoxalase"/>
    <property type="match status" value="1"/>
</dbReference>
<name>A0ABT6TGH9_9BACL</name>
<dbReference type="InterPro" id="IPR004360">
    <property type="entry name" value="Glyas_Fos-R_dOase_dom"/>
</dbReference>
<protein>
    <recommendedName>
        <fullName evidence="1">VOC domain-containing protein</fullName>
    </recommendedName>
</protein>
<proteinExistence type="predicted"/>
<dbReference type="PROSITE" id="PS51819">
    <property type="entry name" value="VOC"/>
    <property type="match status" value="1"/>
</dbReference>
<gene>
    <name evidence="2" type="ORF">KB449_12615</name>
</gene>
<evidence type="ECO:0000313" key="2">
    <source>
        <dbReference type="EMBL" id="MDI4645815.1"/>
    </source>
</evidence>
<dbReference type="InterPro" id="IPR037523">
    <property type="entry name" value="VOC_core"/>
</dbReference>
<evidence type="ECO:0000259" key="1">
    <source>
        <dbReference type="PROSITE" id="PS51819"/>
    </source>
</evidence>
<dbReference type="SUPFAM" id="SSF54593">
    <property type="entry name" value="Glyoxalase/Bleomycin resistance protein/Dihydroxybiphenyl dioxygenase"/>
    <property type="match status" value="1"/>
</dbReference>
<comment type="caution">
    <text evidence="2">The sequence shown here is derived from an EMBL/GenBank/DDBJ whole genome shotgun (WGS) entry which is preliminary data.</text>
</comment>
<accession>A0ABT6TGH9</accession>
<organism evidence="2 3">
    <name type="scientific">Cohnella hashimotonis</name>
    <dbReference type="NCBI Taxonomy" id="2826895"/>
    <lineage>
        <taxon>Bacteria</taxon>
        <taxon>Bacillati</taxon>
        <taxon>Bacillota</taxon>
        <taxon>Bacilli</taxon>
        <taxon>Bacillales</taxon>
        <taxon>Paenibacillaceae</taxon>
        <taxon>Cohnella</taxon>
    </lineage>
</organism>
<dbReference type="InterPro" id="IPR029068">
    <property type="entry name" value="Glyas_Bleomycin-R_OHBP_Dase"/>
</dbReference>
<dbReference type="Gene3D" id="3.10.180.10">
    <property type="entry name" value="2,3-Dihydroxybiphenyl 1,2-Dioxygenase, domain 1"/>
    <property type="match status" value="1"/>
</dbReference>
<feature type="domain" description="VOC" evidence="1">
    <location>
        <begin position="25"/>
        <end position="146"/>
    </location>
</feature>
<keyword evidence="3" id="KW-1185">Reference proteome</keyword>
<evidence type="ECO:0000313" key="3">
    <source>
        <dbReference type="Proteomes" id="UP001161691"/>
    </source>
</evidence>